<dbReference type="RefSeq" id="WP_184402725.1">
    <property type="nucleotide sequence ID" value="NZ_JACHHJ010000001.1"/>
</dbReference>
<evidence type="ECO:0000259" key="2">
    <source>
        <dbReference type="Pfam" id="PF06808"/>
    </source>
</evidence>
<dbReference type="InterPro" id="IPR011853">
    <property type="entry name" value="TRAP_DctM-Dct_fused"/>
</dbReference>
<evidence type="ECO:0000256" key="1">
    <source>
        <dbReference type="SAM" id="Phobius"/>
    </source>
</evidence>
<evidence type="ECO:0000313" key="3">
    <source>
        <dbReference type="EMBL" id="MBB6448783.1"/>
    </source>
</evidence>
<proteinExistence type="predicted"/>
<feature type="transmembrane region" description="Helical" evidence="1">
    <location>
        <begin position="514"/>
        <end position="535"/>
    </location>
</feature>
<sequence length="663" mass="71825">MEKHTSEQSSEKIDLTIAEEKMNSSIEKALYNPECWSFWKRLRQLMIAIIAIILAIYVIYFAAAGGLPAWQHRAVFTSIGLILCFSTFSYHKNKKPGHLLFDVVPLTLSIALLGHVFLSYPEIALRQGASTLFDQMVATVTILLIIEGVRRTIGHAMAILALFFWLYIFIGPIFPGILGHQGFSYGRMTDALFITTNGIFSDPIYVASTVLILFLIFAAFMMRTGVGQFFIEFAFSLTGRIRGGPALASVLSSGLLATVSGNGAANASMTGPFTIPLMKRVGYTKTFSGAVEAVASQGGQIMPPIMGAAAFVMAEYTGIPYIEVAAFALLPATLFFTVVGVVIYFQARRLGLEGIPGYQLPNFWKLIAGKGYLILPLVIIIILMVIGYSPMRAGMWALLSVFILSLFKKESRLNLMAILAALEKGIRNAVPTIMACAGAGIIAGSVIMTGLGMSFSRFAVEMSGGQLLPLLLLIMIASIILGMGMPTVSAYVILATVAAGALTELGVEMIVAHFFVFYFGIFSGITPPVAITSYITAGIAGSNPLRTAVYSLRVGMAGFILPYMLVYNSSLSLEGSFISIIFGIMTALLGLVAFAGFIEGCMLKITAVWERIFLLVSAILLVSDHIWTDFLGLALLLFIFIYQWSAKDKRTLMDISSVERKGL</sequence>
<organism evidence="3 4">
    <name type="scientific">Geomicrobium halophilum</name>
    <dbReference type="NCBI Taxonomy" id="549000"/>
    <lineage>
        <taxon>Bacteria</taxon>
        <taxon>Bacillati</taxon>
        <taxon>Bacillota</taxon>
        <taxon>Bacilli</taxon>
        <taxon>Bacillales</taxon>
        <taxon>Geomicrobium</taxon>
    </lineage>
</organism>
<dbReference type="PANTHER" id="PTHR43849">
    <property type="entry name" value="BLL3936 PROTEIN"/>
    <property type="match status" value="1"/>
</dbReference>
<keyword evidence="1" id="KW-0472">Membrane</keyword>
<keyword evidence="1" id="KW-0812">Transmembrane</keyword>
<dbReference type="EMBL" id="JACHHJ010000001">
    <property type="protein sequence ID" value="MBB6448783.1"/>
    <property type="molecule type" value="Genomic_DNA"/>
</dbReference>
<keyword evidence="1" id="KW-1133">Transmembrane helix</keyword>
<feature type="transmembrane region" description="Helical" evidence="1">
    <location>
        <begin position="124"/>
        <end position="146"/>
    </location>
</feature>
<accession>A0A841PWQ7</accession>
<dbReference type="PANTHER" id="PTHR43849:SF2">
    <property type="entry name" value="BLL3936 PROTEIN"/>
    <property type="match status" value="1"/>
</dbReference>
<feature type="transmembrane region" description="Helical" evidence="1">
    <location>
        <begin position="324"/>
        <end position="347"/>
    </location>
</feature>
<dbReference type="Pfam" id="PF06808">
    <property type="entry name" value="DctM"/>
    <property type="match status" value="1"/>
</dbReference>
<feature type="domain" description="TRAP C4-dicarboxylate transport system permease DctM subunit" evidence="2">
    <location>
        <begin position="141"/>
        <end position="571"/>
    </location>
</feature>
<reference evidence="3 4" key="1">
    <citation type="submission" date="2020-08" db="EMBL/GenBank/DDBJ databases">
        <title>Genomic Encyclopedia of Type Strains, Phase IV (KMG-IV): sequencing the most valuable type-strain genomes for metagenomic binning, comparative biology and taxonomic classification.</title>
        <authorList>
            <person name="Goeker M."/>
        </authorList>
    </citation>
    <scope>NUCLEOTIDE SEQUENCE [LARGE SCALE GENOMIC DNA]</scope>
    <source>
        <strain evidence="3 4">DSM 21769</strain>
    </source>
</reference>
<protein>
    <submittedName>
        <fullName evidence="3">TRAP transporter 4TM/12TM fusion protein</fullName>
    </submittedName>
</protein>
<name>A0A841PWQ7_9BACL</name>
<evidence type="ECO:0000313" key="4">
    <source>
        <dbReference type="Proteomes" id="UP000568839"/>
    </source>
</evidence>
<feature type="transmembrane region" description="Helical" evidence="1">
    <location>
        <begin position="612"/>
        <end position="642"/>
    </location>
</feature>
<feature type="transmembrane region" description="Helical" evidence="1">
    <location>
        <begin position="429"/>
        <end position="455"/>
    </location>
</feature>
<dbReference type="AlphaFoldDB" id="A0A841PWQ7"/>
<feature type="transmembrane region" description="Helical" evidence="1">
    <location>
        <begin position="99"/>
        <end position="118"/>
    </location>
</feature>
<feature type="transmembrane region" description="Helical" evidence="1">
    <location>
        <begin position="203"/>
        <end position="222"/>
    </location>
</feature>
<keyword evidence="4" id="KW-1185">Reference proteome</keyword>
<dbReference type="NCBIfam" id="TIGR02123">
    <property type="entry name" value="TRAP_fused"/>
    <property type="match status" value="1"/>
</dbReference>
<feature type="transmembrane region" description="Helical" evidence="1">
    <location>
        <begin position="367"/>
        <end position="386"/>
    </location>
</feature>
<comment type="caution">
    <text evidence="3">The sequence shown here is derived from an EMBL/GenBank/DDBJ whole genome shotgun (WGS) entry which is preliminary data.</text>
</comment>
<feature type="transmembrane region" description="Helical" evidence="1">
    <location>
        <begin position="45"/>
        <end position="64"/>
    </location>
</feature>
<feature type="transmembrane region" description="Helical" evidence="1">
    <location>
        <begin position="158"/>
        <end position="183"/>
    </location>
</feature>
<dbReference type="Proteomes" id="UP000568839">
    <property type="component" value="Unassembled WGS sequence"/>
</dbReference>
<feature type="transmembrane region" description="Helical" evidence="1">
    <location>
        <begin position="547"/>
        <end position="565"/>
    </location>
</feature>
<gene>
    <name evidence="3" type="ORF">HNR44_000732</name>
</gene>
<dbReference type="InterPro" id="IPR010656">
    <property type="entry name" value="DctM"/>
</dbReference>
<feature type="transmembrane region" description="Helical" evidence="1">
    <location>
        <begin position="467"/>
        <end position="494"/>
    </location>
</feature>
<feature type="transmembrane region" description="Helical" evidence="1">
    <location>
        <begin position="393"/>
        <end position="409"/>
    </location>
</feature>
<feature type="transmembrane region" description="Helical" evidence="1">
    <location>
        <begin position="577"/>
        <end position="600"/>
    </location>
</feature>
<feature type="transmembrane region" description="Helical" evidence="1">
    <location>
        <begin position="70"/>
        <end position="90"/>
    </location>
</feature>